<dbReference type="SUPFAM" id="SSF51905">
    <property type="entry name" value="FAD/NAD(P)-binding domain"/>
    <property type="match status" value="1"/>
</dbReference>
<dbReference type="STRING" id="296587.C1E979"/>
<dbReference type="Pfam" id="PF01593">
    <property type="entry name" value="Amino_oxidase"/>
    <property type="match status" value="1"/>
</dbReference>
<keyword evidence="6" id="KW-1185">Reference proteome</keyword>
<dbReference type="PANTHER" id="PTHR43563:SF14">
    <property type="entry name" value="AMINE OXIDASE"/>
    <property type="match status" value="1"/>
</dbReference>
<dbReference type="Pfam" id="PF13450">
    <property type="entry name" value="NAD_binding_8"/>
    <property type="match status" value="1"/>
</dbReference>
<dbReference type="InterPro" id="IPR002937">
    <property type="entry name" value="Amino_oxidase"/>
</dbReference>
<evidence type="ECO:0000256" key="1">
    <source>
        <dbReference type="ARBA" id="ARBA00005995"/>
    </source>
</evidence>
<dbReference type="InterPro" id="IPR050703">
    <property type="entry name" value="Flavin_MAO"/>
</dbReference>
<evidence type="ECO:0000259" key="4">
    <source>
        <dbReference type="Pfam" id="PF01593"/>
    </source>
</evidence>
<dbReference type="EMBL" id="CP001327">
    <property type="protein sequence ID" value="ACO64634.1"/>
    <property type="molecule type" value="Genomic_DNA"/>
</dbReference>
<feature type="domain" description="Amine oxidase" evidence="4">
    <location>
        <begin position="104"/>
        <end position="387"/>
    </location>
</feature>
<dbReference type="EC" id="1.4.3.4" evidence="2"/>
<comment type="similarity">
    <text evidence="1">Belongs to the flavin monoamine oxidase family.</text>
</comment>
<dbReference type="eggNOG" id="ENOG502SS9S">
    <property type="taxonomic scope" value="Eukaryota"/>
</dbReference>
<accession>C1E979</accession>
<dbReference type="GeneID" id="8244317"/>
<dbReference type="InParanoid" id="C1E979"/>
<dbReference type="RefSeq" id="XP_002503376.1">
    <property type="nucleotide sequence ID" value="XM_002503330.1"/>
</dbReference>
<dbReference type="OMA" id="WAGDWCK"/>
<dbReference type="AlphaFoldDB" id="C1E979"/>
<dbReference type="GO" id="GO:0097621">
    <property type="term" value="F:monoamine oxidase activity"/>
    <property type="evidence" value="ECO:0007669"/>
    <property type="project" value="UniProtKB-EC"/>
</dbReference>
<organism evidence="5 6">
    <name type="scientific">Micromonas commoda (strain RCC299 / NOUM17 / CCMP2709)</name>
    <name type="common">Picoplanktonic green alga</name>
    <dbReference type="NCBI Taxonomy" id="296587"/>
    <lineage>
        <taxon>Eukaryota</taxon>
        <taxon>Viridiplantae</taxon>
        <taxon>Chlorophyta</taxon>
        <taxon>Mamiellophyceae</taxon>
        <taxon>Mamiellales</taxon>
        <taxon>Mamiellaceae</taxon>
        <taxon>Micromonas</taxon>
    </lineage>
</organism>
<name>C1E979_MICCC</name>
<dbReference type="KEGG" id="mis:MICPUN_101203"/>
<sequence>MASAARFDAIVVGGGVSGLTAASKLHDAGHSVALLEARERVGGRCFSTPEGADLGASWAWLPDERDVAAAASDRGLSWVPQRLHGGVRMEGGGRSPGGGEMLAPCGPGAVRMEGGYGALADALAKALPEGVVRTGRGVARIVRDGSNGSDDVTVHLEDGEETPLLARRVIVAVPPRVIAASIAFDPPLPDDRLAYMRATQTWAGDWCKVVATFSAPFWSENNDSGVAQWSRGFGTKGTSGLMSVSWEAAHRELGEGGYALAGVNFGRVACERLDAVGGAPDPITGKSPEATKEAVRRDLAAVFGADVVDAHLLEVYHKAWINDVRTWDEGDGGALLGGGDPRSAYGDVRLRAPTEWGVHFAGTETERRFGHVDGAVAAGERAAREVIEALAAKDEL</sequence>
<evidence type="ECO:0000256" key="2">
    <source>
        <dbReference type="ARBA" id="ARBA00012804"/>
    </source>
</evidence>
<dbReference type="Gene3D" id="3.50.50.60">
    <property type="entry name" value="FAD/NAD(P)-binding domain"/>
    <property type="match status" value="2"/>
</dbReference>
<gene>
    <name evidence="5" type="ORF">MICPUN_101203</name>
</gene>
<proteinExistence type="inferred from homology"/>
<dbReference type="PANTHER" id="PTHR43563">
    <property type="entry name" value="AMINE OXIDASE"/>
    <property type="match status" value="1"/>
</dbReference>
<comment type="catalytic activity">
    <reaction evidence="3">
        <text>a secondary aliphatic amine + O2 + H2O = a primary amine + an aldehyde + H2O2</text>
        <dbReference type="Rhea" id="RHEA:26414"/>
        <dbReference type="ChEBI" id="CHEBI:15377"/>
        <dbReference type="ChEBI" id="CHEBI:15379"/>
        <dbReference type="ChEBI" id="CHEBI:16240"/>
        <dbReference type="ChEBI" id="CHEBI:17478"/>
        <dbReference type="ChEBI" id="CHEBI:58855"/>
        <dbReference type="ChEBI" id="CHEBI:65296"/>
        <dbReference type="EC" id="1.4.3.4"/>
    </reaction>
</comment>
<protein>
    <recommendedName>
        <fullName evidence="2">monoamine oxidase</fullName>
        <ecNumber evidence="2">1.4.3.4</ecNumber>
    </recommendedName>
</protein>
<evidence type="ECO:0000313" key="6">
    <source>
        <dbReference type="Proteomes" id="UP000002009"/>
    </source>
</evidence>
<evidence type="ECO:0000313" key="5">
    <source>
        <dbReference type="EMBL" id="ACO64634.1"/>
    </source>
</evidence>
<dbReference type="Proteomes" id="UP000002009">
    <property type="component" value="Chromosome 6"/>
</dbReference>
<dbReference type="InterPro" id="IPR036188">
    <property type="entry name" value="FAD/NAD-bd_sf"/>
</dbReference>
<reference evidence="5 6" key="1">
    <citation type="journal article" date="2009" name="Science">
        <title>Green evolution and dynamic adaptations revealed by genomes of the marine picoeukaryotes Micromonas.</title>
        <authorList>
            <person name="Worden A.Z."/>
            <person name="Lee J.H."/>
            <person name="Mock T."/>
            <person name="Rouze P."/>
            <person name="Simmons M.P."/>
            <person name="Aerts A.L."/>
            <person name="Allen A.E."/>
            <person name="Cuvelier M.L."/>
            <person name="Derelle E."/>
            <person name="Everett M.V."/>
            <person name="Foulon E."/>
            <person name="Grimwood J."/>
            <person name="Gundlach H."/>
            <person name="Henrissat B."/>
            <person name="Napoli C."/>
            <person name="McDonald S.M."/>
            <person name="Parker M.S."/>
            <person name="Rombauts S."/>
            <person name="Salamov A."/>
            <person name="Von Dassow P."/>
            <person name="Badger J.H."/>
            <person name="Coutinho P.M."/>
            <person name="Demir E."/>
            <person name="Dubchak I."/>
            <person name="Gentemann C."/>
            <person name="Eikrem W."/>
            <person name="Gready J.E."/>
            <person name="John U."/>
            <person name="Lanier W."/>
            <person name="Lindquist E.A."/>
            <person name="Lucas S."/>
            <person name="Mayer K.F."/>
            <person name="Moreau H."/>
            <person name="Not F."/>
            <person name="Otillar R."/>
            <person name="Panaud O."/>
            <person name="Pangilinan J."/>
            <person name="Paulsen I."/>
            <person name="Piegu B."/>
            <person name="Poliakov A."/>
            <person name="Robbens S."/>
            <person name="Schmutz J."/>
            <person name="Toulza E."/>
            <person name="Wyss T."/>
            <person name="Zelensky A."/>
            <person name="Zhou K."/>
            <person name="Armbrust E.V."/>
            <person name="Bhattacharya D."/>
            <person name="Goodenough U.W."/>
            <person name="Van de Peer Y."/>
            <person name="Grigoriev I.V."/>
        </authorList>
    </citation>
    <scope>NUCLEOTIDE SEQUENCE [LARGE SCALE GENOMIC DNA]</scope>
    <source>
        <strain evidence="6">RCC299 / NOUM17</strain>
    </source>
</reference>
<evidence type="ECO:0000256" key="3">
    <source>
        <dbReference type="ARBA" id="ARBA00048448"/>
    </source>
</evidence>
<dbReference type="OrthoDB" id="567300at2759"/>
<dbReference type="SUPFAM" id="SSF54373">
    <property type="entry name" value="FAD-linked reductases, C-terminal domain"/>
    <property type="match status" value="1"/>
</dbReference>